<dbReference type="EMBL" id="KZ805350">
    <property type="protein sequence ID" value="PVI01908.1"/>
    <property type="molecule type" value="Genomic_DNA"/>
</dbReference>
<feature type="region of interest" description="Disordered" evidence="1">
    <location>
        <begin position="42"/>
        <end position="86"/>
    </location>
</feature>
<evidence type="ECO:0000256" key="1">
    <source>
        <dbReference type="SAM" id="MobiDB-lite"/>
    </source>
</evidence>
<keyword evidence="3" id="KW-1185">Reference proteome</keyword>
<dbReference type="AlphaFoldDB" id="A0A2V1DUA0"/>
<feature type="compositionally biased region" description="Acidic residues" evidence="1">
    <location>
        <begin position="318"/>
        <end position="337"/>
    </location>
</feature>
<feature type="region of interest" description="Disordered" evidence="1">
    <location>
        <begin position="1"/>
        <end position="25"/>
    </location>
</feature>
<feature type="region of interest" description="Disordered" evidence="1">
    <location>
        <begin position="142"/>
        <end position="167"/>
    </location>
</feature>
<dbReference type="Proteomes" id="UP000244855">
    <property type="component" value="Unassembled WGS sequence"/>
</dbReference>
<evidence type="ECO:0000313" key="2">
    <source>
        <dbReference type="EMBL" id="PVI01908.1"/>
    </source>
</evidence>
<gene>
    <name evidence="2" type="ORF">DM02DRAFT_627235</name>
</gene>
<reference evidence="2 3" key="1">
    <citation type="journal article" date="2018" name="Sci. Rep.">
        <title>Comparative genomics provides insights into the lifestyle and reveals functional heterogeneity of dark septate endophytic fungi.</title>
        <authorList>
            <person name="Knapp D.G."/>
            <person name="Nemeth J.B."/>
            <person name="Barry K."/>
            <person name="Hainaut M."/>
            <person name="Henrissat B."/>
            <person name="Johnson J."/>
            <person name="Kuo A."/>
            <person name="Lim J.H.P."/>
            <person name="Lipzen A."/>
            <person name="Nolan M."/>
            <person name="Ohm R.A."/>
            <person name="Tamas L."/>
            <person name="Grigoriev I.V."/>
            <person name="Spatafora J.W."/>
            <person name="Nagy L.G."/>
            <person name="Kovacs G.M."/>
        </authorList>
    </citation>
    <scope>NUCLEOTIDE SEQUENCE [LARGE SCALE GENOMIC DNA]</scope>
    <source>
        <strain evidence="2 3">DSE2036</strain>
    </source>
</reference>
<sequence>MSSPTVKREPPSPPPTSDTPGPRVFAKGAYFTGKCTISYEYSSPGSIAKKPAPAVKRQSRDTPGHQEFTKQVRFASKNALSDERSPTTDIHTISSLRARVEQLELRVAQLEGVNDLISYDNRRLQRLLRVHRVPYKTLEEMMQTEDSDKQGLARPTPVNQPVNQSLGESRFSRAYSTPYSLPAGALSPPTEHRSASNFVSNPMPLQISAGNQGQPGLPAQPVQPVSYYYDDDSDDEPTIVNTARVPSLDPSKVSQASICKQFCKEINAESTYDDQSMADDIRAQIADICRPFCRQQEASPEPSEMSETSISLQNYEQLDADPIDDESPAADDGDCDD</sequence>
<feature type="compositionally biased region" description="Basic and acidic residues" evidence="1">
    <location>
        <begin position="1"/>
        <end position="10"/>
    </location>
</feature>
<evidence type="ECO:0000313" key="3">
    <source>
        <dbReference type="Proteomes" id="UP000244855"/>
    </source>
</evidence>
<protein>
    <submittedName>
        <fullName evidence="2">Uncharacterized protein</fullName>
    </submittedName>
</protein>
<feature type="compositionally biased region" description="Basic and acidic residues" evidence="1">
    <location>
        <begin position="58"/>
        <end position="70"/>
    </location>
</feature>
<organism evidence="2 3">
    <name type="scientific">Periconia macrospinosa</name>
    <dbReference type="NCBI Taxonomy" id="97972"/>
    <lineage>
        <taxon>Eukaryota</taxon>
        <taxon>Fungi</taxon>
        <taxon>Dikarya</taxon>
        <taxon>Ascomycota</taxon>
        <taxon>Pezizomycotina</taxon>
        <taxon>Dothideomycetes</taxon>
        <taxon>Pleosporomycetidae</taxon>
        <taxon>Pleosporales</taxon>
        <taxon>Massarineae</taxon>
        <taxon>Periconiaceae</taxon>
        <taxon>Periconia</taxon>
    </lineage>
</organism>
<feature type="compositionally biased region" description="Polar residues" evidence="1">
    <location>
        <begin position="305"/>
        <end position="316"/>
    </location>
</feature>
<name>A0A2V1DUA0_9PLEO</name>
<feature type="region of interest" description="Disordered" evidence="1">
    <location>
        <begin position="295"/>
        <end position="337"/>
    </location>
</feature>
<feature type="region of interest" description="Disordered" evidence="1">
    <location>
        <begin position="182"/>
        <end position="223"/>
    </location>
</feature>
<accession>A0A2V1DUA0</accession>
<feature type="compositionally biased region" description="Polar residues" evidence="1">
    <location>
        <begin position="157"/>
        <end position="167"/>
    </location>
</feature>
<proteinExistence type="predicted"/>